<keyword evidence="5" id="KW-1185">Reference proteome</keyword>
<keyword evidence="1" id="KW-0812">Transmembrane</keyword>
<dbReference type="Proteomes" id="UP000093694">
    <property type="component" value="Unassembled WGS sequence"/>
</dbReference>
<evidence type="ECO:0000313" key="5">
    <source>
        <dbReference type="Proteomes" id="UP000093694"/>
    </source>
</evidence>
<dbReference type="EMBL" id="LITQ01000009">
    <property type="protein sequence ID" value="OAA93876.1"/>
    <property type="molecule type" value="Genomic_DNA"/>
</dbReference>
<evidence type="ECO:0000313" key="2">
    <source>
        <dbReference type="EMBL" id="OAA93876.1"/>
    </source>
</evidence>
<keyword evidence="1" id="KW-1133">Transmembrane helix</keyword>
<dbReference type="Proteomes" id="UP000077384">
    <property type="component" value="Unassembled WGS sequence"/>
</dbReference>
<sequence>MLIPIGNLSGVFLADKVLEPYMKKFDLIPALLAKLVGNSNGSGIALLYVCVGLISFVGCCLFRLNKSMRKLDGVCKMREN</sequence>
<proteinExistence type="predicted"/>
<protein>
    <submittedName>
        <fullName evidence="2">Uncharacterized protein</fullName>
    </submittedName>
</protein>
<feature type="transmembrane region" description="Helical" evidence="1">
    <location>
        <begin position="44"/>
        <end position="64"/>
    </location>
</feature>
<evidence type="ECO:0000313" key="4">
    <source>
        <dbReference type="Proteomes" id="UP000077384"/>
    </source>
</evidence>
<keyword evidence="1" id="KW-0472">Membrane</keyword>
<evidence type="ECO:0000256" key="1">
    <source>
        <dbReference type="SAM" id="Phobius"/>
    </source>
</evidence>
<dbReference type="AlphaFoldDB" id="A0A162LIA9"/>
<evidence type="ECO:0000313" key="3">
    <source>
        <dbReference type="EMBL" id="OBR95205.1"/>
    </source>
</evidence>
<dbReference type="EMBL" id="LROR01000038">
    <property type="protein sequence ID" value="OBR95205.1"/>
    <property type="molecule type" value="Genomic_DNA"/>
</dbReference>
<organism evidence="2 4">
    <name type="scientific">Clostridium coskatii</name>
    <dbReference type="NCBI Taxonomy" id="1705578"/>
    <lineage>
        <taxon>Bacteria</taxon>
        <taxon>Bacillati</taxon>
        <taxon>Bacillota</taxon>
        <taxon>Clostridia</taxon>
        <taxon>Eubacteriales</taxon>
        <taxon>Clostridiaceae</taxon>
        <taxon>Clostridium</taxon>
    </lineage>
</organism>
<name>A0A162LIA9_9CLOT</name>
<reference evidence="3 5" key="2">
    <citation type="journal article" date="2016" name="Front. Microbiol.">
        <title>Industrial Acetogenic Biocatalysts: A Comparative Metabolic and Genomic Analysis.</title>
        <authorList>
            <person name="Bengelsdorf F."/>
            <person name="Poehlein A."/>
            <person name="Sonja S."/>
            <person name="Erz C."/>
            <person name="Hummel T."/>
            <person name="Hoffmeister S."/>
            <person name="Daniel R."/>
            <person name="Durre P."/>
        </authorList>
    </citation>
    <scope>NUCLEOTIDE SEQUENCE [LARGE SCALE GENOMIC DNA]</scope>
    <source>
        <strain evidence="3 5">PTA-10522</strain>
    </source>
</reference>
<gene>
    <name evidence="3" type="ORF">CLCOS_15290</name>
    <name evidence="2" type="ORF">WX73_03786</name>
</gene>
<accession>A0A162LIA9</accession>
<reference evidence="2 4" key="1">
    <citation type="journal article" date="2015" name="Biotechnol. Bioeng.">
        <title>Genome sequence and phenotypic characterization of Caulobacter segnis.</title>
        <authorList>
            <person name="Patel S."/>
            <person name="Fletcher B."/>
            <person name="Scott D.C."/>
            <person name="Ely B."/>
        </authorList>
    </citation>
    <scope>NUCLEOTIDE SEQUENCE [LARGE SCALE GENOMIC DNA]</scope>
    <source>
        <strain evidence="2 4">PS02</strain>
    </source>
</reference>
<comment type="caution">
    <text evidence="2">The sequence shown here is derived from an EMBL/GenBank/DDBJ whole genome shotgun (WGS) entry which is preliminary data.</text>
</comment>
<dbReference type="PATRIC" id="fig|1705578.3.peg.3857"/>